<evidence type="ECO:0000313" key="1">
    <source>
        <dbReference type="EMBL" id="KAF6743181.1"/>
    </source>
</evidence>
<dbReference type="AlphaFoldDB" id="A0A8H6HRV3"/>
<reference evidence="2 3" key="1">
    <citation type="submission" date="2020-07" db="EMBL/GenBank/DDBJ databases">
        <title>Comparative genomics of pyrophilous fungi reveals a link between fire events and developmental genes.</title>
        <authorList>
            <consortium name="DOE Joint Genome Institute"/>
            <person name="Steindorff A.S."/>
            <person name="Carver A."/>
            <person name="Calhoun S."/>
            <person name="Stillman K."/>
            <person name="Liu H."/>
            <person name="Lipzen A."/>
            <person name="Pangilinan J."/>
            <person name="Labutti K."/>
            <person name="Bruns T.D."/>
            <person name="Grigoriev I.V."/>
        </authorList>
    </citation>
    <scope>NUCLEOTIDE SEQUENCE [LARGE SCALE GENOMIC DNA]</scope>
    <source>
        <strain evidence="2 3">CBS 144469</strain>
    </source>
</reference>
<protein>
    <submittedName>
        <fullName evidence="2">Uncharacterized protein</fullName>
    </submittedName>
</protein>
<dbReference type="Proteomes" id="UP000521943">
    <property type="component" value="Unassembled WGS sequence"/>
</dbReference>
<evidence type="ECO:0000313" key="3">
    <source>
        <dbReference type="Proteomes" id="UP000521943"/>
    </source>
</evidence>
<proteinExistence type="predicted"/>
<dbReference type="EMBL" id="JACGCI010000155">
    <property type="protein sequence ID" value="KAF6743181.1"/>
    <property type="molecule type" value="Genomic_DNA"/>
</dbReference>
<organism evidence="2 3">
    <name type="scientific">Ephemerocybe angulata</name>
    <dbReference type="NCBI Taxonomy" id="980116"/>
    <lineage>
        <taxon>Eukaryota</taxon>
        <taxon>Fungi</taxon>
        <taxon>Dikarya</taxon>
        <taxon>Basidiomycota</taxon>
        <taxon>Agaricomycotina</taxon>
        <taxon>Agaricomycetes</taxon>
        <taxon>Agaricomycetidae</taxon>
        <taxon>Agaricales</taxon>
        <taxon>Agaricineae</taxon>
        <taxon>Psathyrellaceae</taxon>
        <taxon>Ephemerocybe</taxon>
    </lineage>
</organism>
<sequence>MASGNQDRFLDSNVSASGIMKLRSILNDIRQHADFAHRHRERLVAADIAFLAHGASARDGHVGDDKFHAAFENFREGTPDEGIRELLKLKMRRLVFDQAAALDQATGGTTLVIHMPGALPPGSPSRPEYIKAYVYVSKAVLMEIESKGLPNPVPGIVQSVIRDLGVPTATRFDRARQKVWKTLRRMKPPTPRSLPRIEGMPMPIPDGSSRYLFYGHEEAFFQDLALYIAPVEQDKGEGDEGSYNAHLRSVSSTTLASDVD</sequence>
<accession>A0A8H6HRV3</accession>
<evidence type="ECO:0000313" key="2">
    <source>
        <dbReference type="EMBL" id="KAF6751559.1"/>
    </source>
</evidence>
<dbReference type="EMBL" id="JACGCI010000049">
    <property type="protein sequence ID" value="KAF6751559.1"/>
    <property type="molecule type" value="Genomic_DNA"/>
</dbReference>
<dbReference type="OrthoDB" id="2690792at2759"/>
<name>A0A8H6HRV3_9AGAR</name>
<comment type="caution">
    <text evidence="2">The sequence shown here is derived from an EMBL/GenBank/DDBJ whole genome shotgun (WGS) entry which is preliminary data.</text>
</comment>
<gene>
    <name evidence="2" type="ORF">DFP72DRAFT_1047728</name>
    <name evidence="1" type="ORF">DFP72DRAFT_935046</name>
</gene>
<keyword evidence="3" id="KW-1185">Reference proteome</keyword>